<evidence type="ECO:0000313" key="1">
    <source>
        <dbReference type="EMBL" id="KAK9666168.1"/>
    </source>
</evidence>
<dbReference type="Proteomes" id="UP001443914">
    <property type="component" value="Unassembled WGS sequence"/>
</dbReference>
<keyword evidence="2" id="KW-1185">Reference proteome</keyword>
<organism evidence="1 2">
    <name type="scientific">Saponaria officinalis</name>
    <name type="common">Common soapwort</name>
    <name type="synonym">Lychnis saponaria</name>
    <dbReference type="NCBI Taxonomy" id="3572"/>
    <lineage>
        <taxon>Eukaryota</taxon>
        <taxon>Viridiplantae</taxon>
        <taxon>Streptophyta</taxon>
        <taxon>Embryophyta</taxon>
        <taxon>Tracheophyta</taxon>
        <taxon>Spermatophyta</taxon>
        <taxon>Magnoliopsida</taxon>
        <taxon>eudicotyledons</taxon>
        <taxon>Gunneridae</taxon>
        <taxon>Pentapetalae</taxon>
        <taxon>Caryophyllales</taxon>
        <taxon>Caryophyllaceae</taxon>
        <taxon>Caryophylleae</taxon>
        <taxon>Saponaria</taxon>
    </lineage>
</organism>
<comment type="caution">
    <text evidence="1">The sequence shown here is derived from an EMBL/GenBank/DDBJ whole genome shotgun (WGS) entry which is preliminary data.</text>
</comment>
<accession>A0AAW1GMQ6</accession>
<dbReference type="EMBL" id="JBDFQZ010000014">
    <property type="protein sequence ID" value="KAK9666168.1"/>
    <property type="molecule type" value="Genomic_DNA"/>
</dbReference>
<dbReference type="GO" id="GO:0008270">
    <property type="term" value="F:zinc ion binding"/>
    <property type="evidence" value="ECO:0007669"/>
    <property type="project" value="InterPro"/>
</dbReference>
<proteinExistence type="predicted"/>
<dbReference type="PANTHER" id="PTHR34222:SF79">
    <property type="entry name" value="RETROVIRUS-RELATED POL POLYPROTEIN FROM TRANSPOSON TNT 1-94"/>
    <property type="match status" value="1"/>
</dbReference>
<dbReference type="AlphaFoldDB" id="A0AAW1GMQ6"/>
<protein>
    <submittedName>
        <fullName evidence="1">Uncharacterized protein</fullName>
    </submittedName>
</protein>
<dbReference type="PANTHER" id="PTHR34222">
    <property type="entry name" value="GAG_PRE-INTEGRS DOMAIN-CONTAINING PROTEIN"/>
    <property type="match status" value="1"/>
</dbReference>
<dbReference type="InterPro" id="IPR036875">
    <property type="entry name" value="Znf_CCHC_sf"/>
</dbReference>
<sequence>MVHIEQNGQPVVQYFGKLKSIREDLNSLDPFPECDCEAIKACSCNILKKIVDRDNKNRLLDFLMGLDATYEVVRDHILSTDPLPTVNQAFFKIQQVEMQKNIHSNAYDAQENVAILVNKSVCAPVHGTNNVPHSAQTTYNRDHKRSRGPFECDYCGKKGHTRAYCFKLKAYNKGKGVVKGEFKHGITANVEGVHCQTEDTHFDA</sequence>
<dbReference type="GO" id="GO:0003676">
    <property type="term" value="F:nucleic acid binding"/>
    <property type="evidence" value="ECO:0007669"/>
    <property type="project" value="InterPro"/>
</dbReference>
<evidence type="ECO:0000313" key="2">
    <source>
        <dbReference type="Proteomes" id="UP001443914"/>
    </source>
</evidence>
<name>A0AAW1GMQ6_SAPOF</name>
<dbReference type="SUPFAM" id="SSF57756">
    <property type="entry name" value="Retrovirus zinc finger-like domains"/>
    <property type="match status" value="1"/>
</dbReference>
<gene>
    <name evidence="1" type="ORF">RND81_14G166000</name>
</gene>
<reference evidence="1" key="1">
    <citation type="submission" date="2024-03" db="EMBL/GenBank/DDBJ databases">
        <title>WGS assembly of Saponaria officinalis var. Norfolk2.</title>
        <authorList>
            <person name="Jenkins J."/>
            <person name="Shu S."/>
            <person name="Grimwood J."/>
            <person name="Barry K."/>
            <person name="Goodstein D."/>
            <person name="Schmutz J."/>
            <person name="Leebens-Mack J."/>
            <person name="Osbourn A."/>
        </authorList>
    </citation>
    <scope>NUCLEOTIDE SEQUENCE [LARGE SCALE GENOMIC DNA]</scope>
    <source>
        <strain evidence="1">JIC</strain>
    </source>
</reference>